<keyword evidence="5 12" id="KW-0813">Transport</keyword>
<evidence type="ECO:0000256" key="8">
    <source>
        <dbReference type="ARBA" id="ARBA00022927"/>
    </source>
</evidence>
<feature type="region of interest" description="Disordered" evidence="13">
    <location>
        <begin position="1"/>
        <end position="114"/>
    </location>
</feature>
<accession>A0AA38Y0A5</accession>
<evidence type="ECO:0000256" key="12">
    <source>
        <dbReference type="RuleBase" id="RU361201"/>
    </source>
</evidence>
<proteinExistence type="inferred from homology"/>
<evidence type="ECO:0000313" key="14">
    <source>
        <dbReference type="EMBL" id="KAJ9631240.1"/>
    </source>
</evidence>
<evidence type="ECO:0000256" key="10">
    <source>
        <dbReference type="ARBA" id="ARBA00023136"/>
    </source>
</evidence>
<comment type="function">
    <text evidence="11">Ubiquitin-like protein involved in cytoplasm to vacuole transport (Cvt), autophagy vesicles formation, mitophagy, and nucleophagy. Conjugation with ATG5 through a ubiquitin-like conjugating system involving also ATG7 as an E1-like activating enzyme and ATG10 as an E2-like conjugating enzyme, is essential for its function. The ATG12-ATG5 conjugate functions as an E3-like enzyme which is required for lipidation of ATG8 and ATG8 association to the vesicle membranes.</text>
</comment>
<evidence type="ECO:0000256" key="7">
    <source>
        <dbReference type="ARBA" id="ARBA00022786"/>
    </source>
</evidence>
<dbReference type="CDD" id="cd01612">
    <property type="entry name" value="Ubl_ATG12"/>
    <property type="match status" value="1"/>
</dbReference>
<evidence type="ECO:0000256" key="13">
    <source>
        <dbReference type="SAM" id="MobiDB-lite"/>
    </source>
</evidence>
<evidence type="ECO:0000256" key="4">
    <source>
        <dbReference type="ARBA" id="ARBA00015875"/>
    </source>
</evidence>
<evidence type="ECO:0000256" key="5">
    <source>
        <dbReference type="ARBA" id="ARBA00022448"/>
    </source>
</evidence>
<keyword evidence="9 12" id="KW-0072">Autophagy</keyword>
<dbReference type="InterPro" id="IPR029071">
    <property type="entry name" value="Ubiquitin-like_domsf"/>
</dbReference>
<dbReference type="PANTHER" id="PTHR13385:SF0">
    <property type="entry name" value="UBIQUITIN-LIKE PROTEIN ATG12"/>
    <property type="match status" value="1"/>
</dbReference>
<keyword evidence="8 12" id="KW-0653">Protein transport</keyword>
<name>A0AA38Y0A5_9EURO</name>
<comment type="subcellular location">
    <subcellularLocation>
        <location evidence="1 12">Preautophagosomal structure membrane</location>
        <topology evidence="1 12">Peripheral membrane protein</topology>
    </subcellularLocation>
</comment>
<dbReference type="GO" id="GO:0034045">
    <property type="term" value="C:phagophore assembly site membrane"/>
    <property type="evidence" value="ECO:0007669"/>
    <property type="project" value="UniProtKB-SubCell"/>
</dbReference>
<dbReference type="GO" id="GO:0000421">
    <property type="term" value="C:autophagosome membrane"/>
    <property type="evidence" value="ECO:0007669"/>
    <property type="project" value="TreeGrafter"/>
</dbReference>
<reference evidence="14" key="1">
    <citation type="submission" date="2022-10" db="EMBL/GenBank/DDBJ databases">
        <title>Culturing micro-colonial fungi from biological soil crusts in the Mojave desert and describing Neophaeococcomyces mojavensis, and introducing the new genera and species Taxawa tesnikishii.</title>
        <authorList>
            <person name="Kurbessoian T."/>
            <person name="Stajich J.E."/>
        </authorList>
    </citation>
    <scope>NUCLEOTIDE SEQUENCE</scope>
    <source>
        <strain evidence="14">TK_35</strain>
    </source>
</reference>
<evidence type="ECO:0000256" key="1">
    <source>
        <dbReference type="ARBA" id="ARBA00004623"/>
    </source>
</evidence>
<feature type="compositionally biased region" description="Gly residues" evidence="13">
    <location>
        <begin position="48"/>
        <end position="58"/>
    </location>
</feature>
<dbReference type="FunFam" id="3.10.20.90:FF:000148">
    <property type="entry name" value="Ubiquitin-like protein ATG12"/>
    <property type="match status" value="1"/>
</dbReference>
<evidence type="ECO:0000256" key="6">
    <source>
        <dbReference type="ARBA" id="ARBA00022499"/>
    </source>
</evidence>
<dbReference type="GO" id="GO:0034727">
    <property type="term" value="P:piecemeal microautophagy of the nucleus"/>
    <property type="evidence" value="ECO:0007669"/>
    <property type="project" value="TreeGrafter"/>
</dbReference>
<gene>
    <name evidence="14" type="primary">atg12</name>
    <name evidence="14" type="ORF">H2204_008325</name>
</gene>
<organism evidence="14 15">
    <name type="scientific">Knufia peltigerae</name>
    <dbReference type="NCBI Taxonomy" id="1002370"/>
    <lineage>
        <taxon>Eukaryota</taxon>
        <taxon>Fungi</taxon>
        <taxon>Dikarya</taxon>
        <taxon>Ascomycota</taxon>
        <taxon>Pezizomycotina</taxon>
        <taxon>Eurotiomycetes</taxon>
        <taxon>Chaetothyriomycetidae</taxon>
        <taxon>Chaetothyriales</taxon>
        <taxon>Trichomeriaceae</taxon>
        <taxon>Knufia</taxon>
    </lineage>
</organism>
<dbReference type="Gene3D" id="3.10.20.90">
    <property type="entry name" value="Phosphatidylinositol 3-kinase Catalytic Subunit, Chain A, domain 1"/>
    <property type="match status" value="1"/>
</dbReference>
<keyword evidence="7 12" id="KW-0833">Ubl conjugation pathway</keyword>
<keyword evidence="15" id="KW-1185">Reference proteome</keyword>
<comment type="caution">
    <text evidence="14">The sequence shown here is derived from an EMBL/GenBank/DDBJ whole genome shotgun (WGS) entry which is preliminary data.</text>
</comment>
<comment type="similarity">
    <text evidence="2 12">Belongs to the ATG12 family.</text>
</comment>
<dbReference type="InterPro" id="IPR007242">
    <property type="entry name" value="Atg12"/>
</dbReference>
<dbReference type="GO" id="GO:0061723">
    <property type="term" value="P:glycophagy"/>
    <property type="evidence" value="ECO:0007669"/>
    <property type="project" value="TreeGrafter"/>
</dbReference>
<dbReference type="AlphaFoldDB" id="A0AA38Y0A5"/>
<evidence type="ECO:0000256" key="2">
    <source>
        <dbReference type="ARBA" id="ARBA00007778"/>
    </source>
</evidence>
<evidence type="ECO:0000256" key="9">
    <source>
        <dbReference type="ARBA" id="ARBA00023006"/>
    </source>
</evidence>
<feature type="compositionally biased region" description="Low complexity" evidence="13">
    <location>
        <begin position="1"/>
        <end position="16"/>
    </location>
</feature>
<evidence type="ECO:0000256" key="3">
    <source>
        <dbReference type="ARBA" id="ARBA00011288"/>
    </source>
</evidence>
<comment type="subunit">
    <text evidence="3 12">Forms a conjugate with ATG5.</text>
</comment>
<keyword evidence="10 12" id="KW-0472">Membrane</keyword>
<dbReference type="SUPFAM" id="SSF54236">
    <property type="entry name" value="Ubiquitin-like"/>
    <property type="match status" value="1"/>
</dbReference>
<evidence type="ECO:0000313" key="15">
    <source>
        <dbReference type="Proteomes" id="UP001172681"/>
    </source>
</evidence>
<evidence type="ECO:0000256" key="11">
    <source>
        <dbReference type="ARBA" id="ARBA00025360"/>
    </source>
</evidence>
<dbReference type="GO" id="GO:0019776">
    <property type="term" value="F:Atg8-family ligase activity"/>
    <property type="evidence" value="ECO:0007669"/>
    <property type="project" value="TreeGrafter"/>
</dbReference>
<dbReference type="GO" id="GO:0097352">
    <property type="term" value="P:autophagosome maturation"/>
    <property type="evidence" value="ECO:0007669"/>
    <property type="project" value="TreeGrafter"/>
</dbReference>
<dbReference type="GO" id="GO:0000045">
    <property type="term" value="P:autophagosome assembly"/>
    <property type="evidence" value="ECO:0007669"/>
    <property type="project" value="InterPro"/>
</dbReference>
<dbReference type="GO" id="GO:0034274">
    <property type="term" value="C:Atg12-Atg5-Atg16 complex"/>
    <property type="evidence" value="ECO:0007669"/>
    <property type="project" value="TreeGrafter"/>
</dbReference>
<feature type="compositionally biased region" description="Acidic residues" evidence="13">
    <location>
        <begin position="76"/>
        <end position="105"/>
    </location>
</feature>
<sequence length="229" mass="24831">MESPSLPRRSSRTTASQDKQARQELQGDVNMDLERANRVEQANVPEGDGVGVGVGVGVRGRVSAATTKRAKRQQDGDDDDDEGADNDGDDGDDDDDDEDDEDEEKGDLPMSMTASVILTNLPKDASEALKEVEELDDKKSVLLLSIRFQPLGSAPILKQRVFKISASSKFSVVLNFLRKKIGAKPGDGLFLYVNSVFAPGLDESVGNLFRCFKTDDQLIVSYSTTPAFG</sequence>
<dbReference type="Pfam" id="PF04110">
    <property type="entry name" value="APG12"/>
    <property type="match status" value="1"/>
</dbReference>
<keyword evidence="6 12" id="KW-1017">Isopeptide bond</keyword>
<dbReference type="Proteomes" id="UP001172681">
    <property type="component" value="Unassembled WGS sequence"/>
</dbReference>
<dbReference type="GO" id="GO:0015031">
    <property type="term" value="P:protein transport"/>
    <property type="evidence" value="ECO:0007669"/>
    <property type="project" value="UniProtKB-KW"/>
</dbReference>
<protein>
    <recommendedName>
        <fullName evidence="4 12">Ubiquitin-like protein ATG12</fullName>
    </recommendedName>
</protein>
<dbReference type="PANTHER" id="PTHR13385">
    <property type="entry name" value="AUTOPHAGY PROTEIN 12"/>
    <property type="match status" value="1"/>
</dbReference>
<dbReference type="EMBL" id="JAPDRN010000059">
    <property type="protein sequence ID" value="KAJ9631240.1"/>
    <property type="molecule type" value="Genomic_DNA"/>
</dbReference>
<dbReference type="GO" id="GO:0000422">
    <property type="term" value="P:autophagy of mitochondrion"/>
    <property type="evidence" value="ECO:0007669"/>
    <property type="project" value="TreeGrafter"/>
</dbReference>